<dbReference type="OrthoDB" id="9177208at2"/>
<dbReference type="PATRIC" id="fig|421052.3.peg.1809"/>
<evidence type="ECO:0000313" key="2">
    <source>
        <dbReference type="Proteomes" id="UP000014568"/>
    </source>
</evidence>
<reference evidence="1 2" key="1">
    <citation type="submission" date="2013-06" db="EMBL/GenBank/DDBJ databases">
        <title>The Genome Sequence of Acinetobacter rudis CIP 110305.</title>
        <authorList>
            <consortium name="The Broad Institute Genome Sequencing Platform"/>
            <consortium name="The Broad Institute Genome Sequencing Center for Infectious Disease"/>
            <person name="Cerqueira G."/>
            <person name="Feldgarden M."/>
            <person name="Courvalin P."/>
            <person name="Perichon B."/>
            <person name="Grillot-Courvalin C."/>
            <person name="Clermont D."/>
            <person name="Rocha E."/>
            <person name="Yoon E.-J."/>
            <person name="Nemec A."/>
            <person name="Young S.K."/>
            <person name="Zeng Q."/>
            <person name="Gargeya S."/>
            <person name="Fitzgerald M."/>
            <person name="Abouelleil A."/>
            <person name="Alvarado L."/>
            <person name="Berlin A.M."/>
            <person name="Chapman S.B."/>
            <person name="Dewar J."/>
            <person name="Goldberg J."/>
            <person name="Griggs A."/>
            <person name="Gujja S."/>
            <person name="Hansen M."/>
            <person name="Howarth C."/>
            <person name="Imamovic A."/>
            <person name="Larimer J."/>
            <person name="McCowan C."/>
            <person name="Murphy C."/>
            <person name="Pearson M."/>
            <person name="Priest M."/>
            <person name="Roberts A."/>
            <person name="Saif S."/>
            <person name="Shea T."/>
            <person name="Sykes S."/>
            <person name="Wortman J."/>
            <person name="Nusbaum C."/>
            <person name="Birren B."/>
        </authorList>
    </citation>
    <scope>NUCLEOTIDE SEQUENCE [LARGE SCALE GENOMIC DNA]</scope>
    <source>
        <strain evidence="1 2">CIP 110305</strain>
    </source>
</reference>
<gene>
    <name evidence="1" type="ORF">F945_01853</name>
</gene>
<dbReference type="EMBL" id="ATGI01000022">
    <property type="protein sequence ID" value="EPF73974.1"/>
    <property type="molecule type" value="Genomic_DNA"/>
</dbReference>
<organism evidence="1 2">
    <name type="scientific">Acinetobacter rudis CIP 110305</name>
    <dbReference type="NCBI Taxonomy" id="421052"/>
    <lineage>
        <taxon>Bacteria</taxon>
        <taxon>Pseudomonadati</taxon>
        <taxon>Pseudomonadota</taxon>
        <taxon>Gammaproteobacteria</taxon>
        <taxon>Moraxellales</taxon>
        <taxon>Moraxellaceae</taxon>
        <taxon>Acinetobacter</taxon>
    </lineage>
</organism>
<dbReference type="AlphaFoldDB" id="S3NHZ4"/>
<dbReference type="STRING" id="632955.GCA_000829675_02526"/>
<dbReference type="eggNOG" id="ENOG502Z8H5">
    <property type="taxonomic scope" value="Bacteria"/>
</dbReference>
<protein>
    <submittedName>
        <fullName evidence="1">Uncharacterized protein</fullName>
    </submittedName>
</protein>
<dbReference type="RefSeq" id="WP_016656260.1">
    <property type="nucleotide sequence ID" value="NZ_KE340353.1"/>
</dbReference>
<sequence length="484" mass="56264">MENFNIERDIQSISFLIPARTYNADFDITKKTPIPALLESCIKIINEVDVISPRKIQIFFGLNDSEREILIDQIINTGWVKFDDEGKLTSTLRLKEWINDSQSLEMVETLSFTEKVVIDLLTNHVQPRSEFIPIKGLPRITNNFSDNEIDVTNIFSNQFTRFKDCINNQHIKNPRSSLYRVRNISSLRVSELIIGINLRIKFDEFKNFYIEPKLISHSEVGSKLISSSGLLSQVVNFIDNIQRSTGPKLSFQHYCDIFDDKVIFKYYNFEENYFDLVEYLKDRANHKTGYGNPETQGLIGPIYLDIDSKLKSYFRSIKDVGELPIGIWKPSCVDLYGASVNLREFIENVNENLRGHNSELVTLFPEVDKTQNYQIKEKFYNRLGNGYFINSIRELDESEVFVIPGENGFAYCQYHVNLDPNLGFQGLTMPIGFFTRDKDRIDLIWNHIRKFYMTPGGLKLRSFSRAYNSTLDENRIYHQLVTSI</sequence>
<keyword evidence="2" id="KW-1185">Reference proteome</keyword>
<dbReference type="HOGENOM" id="CLU_038909_0_0_6"/>
<accession>S3NHZ4</accession>
<name>S3NHZ4_9GAMM</name>
<dbReference type="Proteomes" id="UP000014568">
    <property type="component" value="Unassembled WGS sequence"/>
</dbReference>
<proteinExistence type="predicted"/>
<evidence type="ECO:0000313" key="1">
    <source>
        <dbReference type="EMBL" id="EPF73974.1"/>
    </source>
</evidence>
<comment type="caution">
    <text evidence="1">The sequence shown here is derived from an EMBL/GenBank/DDBJ whole genome shotgun (WGS) entry which is preliminary data.</text>
</comment>